<proteinExistence type="predicted"/>
<evidence type="ECO:0008006" key="4">
    <source>
        <dbReference type="Google" id="ProtNLM"/>
    </source>
</evidence>
<reference evidence="2 3" key="1">
    <citation type="submission" date="2018-04" db="EMBL/GenBank/DDBJ databases">
        <title>Pedobacter chongqingensis sp. nov., isolated from a rottenly hemp rope.</title>
        <authorList>
            <person name="Cai Y."/>
        </authorList>
    </citation>
    <scope>NUCLEOTIDE SEQUENCE [LARGE SCALE GENOMIC DNA]</scope>
    <source>
        <strain evidence="2 3">FJ4-8</strain>
    </source>
</reference>
<protein>
    <recommendedName>
        <fullName evidence="4">Peptidase S74 domain-containing protein</fullName>
    </recommendedName>
</protein>
<dbReference type="EMBL" id="QEAS01000019">
    <property type="protein sequence ID" value="PWG78961.1"/>
    <property type="molecule type" value="Genomic_DNA"/>
</dbReference>
<accession>A0A2U2PC33</accession>
<evidence type="ECO:0000313" key="2">
    <source>
        <dbReference type="EMBL" id="PWG78961.1"/>
    </source>
</evidence>
<name>A0A2U2PC33_9SPHI</name>
<evidence type="ECO:0000313" key="3">
    <source>
        <dbReference type="Proteomes" id="UP000245647"/>
    </source>
</evidence>
<feature type="coiled-coil region" evidence="1">
    <location>
        <begin position="307"/>
        <end position="334"/>
    </location>
</feature>
<evidence type="ECO:0000256" key="1">
    <source>
        <dbReference type="SAM" id="Coils"/>
    </source>
</evidence>
<organism evidence="2 3">
    <name type="scientific">Pararcticibacter amylolyticus</name>
    <dbReference type="NCBI Taxonomy" id="2173175"/>
    <lineage>
        <taxon>Bacteria</taxon>
        <taxon>Pseudomonadati</taxon>
        <taxon>Bacteroidota</taxon>
        <taxon>Sphingobacteriia</taxon>
        <taxon>Sphingobacteriales</taxon>
        <taxon>Sphingobacteriaceae</taxon>
        <taxon>Pararcticibacter</taxon>
    </lineage>
</organism>
<keyword evidence="1" id="KW-0175">Coiled coil</keyword>
<gene>
    <name evidence="2" type="ORF">DDR33_20130</name>
</gene>
<dbReference type="Proteomes" id="UP000245647">
    <property type="component" value="Unassembled WGS sequence"/>
</dbReference>
<keyword evidence="3" id="KW-1185">Reference proteome</keyword>
<comment type="caution">
    <text evidence="2">The sequence shown here is derived from an EMBL/GenBank/DDBJ whole genome shotgun (WGS) entry which is preliminary data.</text>
</comment>
<dbReference type="AlphaFoldDB" id="A0A2U2PC33"/>
<sequence length="338" mass="37766">MRSNVRLKIFQIVRLNSGCSLKIYFWQSLKRSFWSGEIELKKYMKRKSLIFIALLSAIAVQAQETLQTVTDRGASTSNGKELALNWPNGSGYTFLGGTSNGSYGRIGAWSPVNGYSDLAINEGGGRVGIATNNPTSVLYVNDYNPYISGFTVQSGNAGFHWKNHTLSLISTPSWDHVPYIEWIAPNGKRQAYQGWEQSFFSLTLENGYNYSINGGNVGIGTSTPDSKLTVAGKIHSQEVKVSIDAGADFVFHEAYNLRPLSEIEKFIAQNRHLPEIVPAKEMEKNGLELGTMNVKLLQKIEELTLYLIDVNKKLETVEKNNKQLMEEVEHLKNPLYSN</sequence>